<accession>A0ABD2YY74</accession>
<dbReference type="Proteomes" id="UP001630127">
    <property type="component" value="Unassembled WGS sequence"/>
</dbReference>
<evidence type="ECO:0000256" key="11">
    <source>
        <dbReference type="PIRSR" id="PIRSR602401-1"/>
    </source>
</evidence>
<keyword evidence="3 11" id="KW-0349">Heme</keyword>
<evidence type="ECO:0000256" key="7">
    <source>
        <dbReference type="ARBA" id="ARBA00023002"/>
    </source>
</evidence>
<dbReference type="Pfam" id="PF00067">
    <property type="entry name" value="p450"/>
    <property type="match status" value="1"/>
</dbReference>
<evidence type="ECO:0000256" key="10">
    <source>
        <dbReference type="ARBA" id="ARBA00023136"/>
    </source>
</evidence>
<keyword evidence="10" id="KW-0472">Membrane</keyword>
<dbReference type="InterPro" id="IPR001128">
    <property type="entry name" value="Cyt_P450"/>
</dbReference>
<evidence type="ECO:0000256" key="8">
    <source>
        <dbReference type="ARBA" id="ARBA00023004"/>
    </source>
</evidence>
<gene>
    <name evidence="13" type="ORF">ACH5RR_030416</name>
</gene>
<protein>
    <recommendedName>
        <fullName evidence="15">Cytochrome P450</fullName>
    </recommendedName>
</protein>
<evidence type="ECO:0000313" key="14">
    <source>
        <dbReference type="Proteomes" id="UP001630127"/>
    </source>
</evidence>
<proteinExistence type="inferred from homology"/>
<dbReference type="PRINTS" id="PR00463">
    <property type="entry name" value="EP450I"/>
</dbReference>
<reference evidence="13 14" key="1">
    <citation type="submission" date="2024-11" db="EMBL/GenBank/DDBJ databases">
        <title>A near-complete genome assembly of Cinchona calisaya.</title>
        <authorList>
            <person name="Lian D.C."/>
            <person name="Zhao X.W."/>
            <person name="Wei L."/>
        </authorList>
    </citation>
    <scope>NUCLEOTIDE SEQUENCE [LARGE SCALE GENOMIC DNA]</scope>
    <source>
        <tissue evidence="13">Nenye</tissue>
    </source>
</reference>
<dbReference type="InterPro" id="IPR036396">
    <property type="entry name" value="Cyt_P450_sf"/>
</dbReference>
<dbReference type="AlphaFoldDB" id="A0ABD2YY74"/>
<evidence type="ECO:0008006" key="15">
    <source>
        <dbReference type="Google" id="ProtNLM"/>
    </source>
</evidence>
<comment type="cofactor">
    <cofactor evidence="11">
        <name>heme</name>
        <dbReference type="ChEBI" id="CHEBI:30413"/>
    </cofactor>
</comment>
<dbReference type="GO" id="GO:0016020">
    <property type="term" value="C:membrane"/>
    <property type="evidence" value="ECO:0007669"/>
    <property type="project" value="UniProtKB-SubCell"/>
</dbReference>
<evidence type="ECO:0000256" key="2">
    <source>
        <dbReference type="ARBA" id="ARBA00010617"/>
    </source>
</evidence>
<comment type="subcellular location">
    <subcellularLocation>
        <location evidence="1">Membrane</location>
    </subcellularLocation>
</comment>
<dbReference type="InterPro" id="IPR050665">
    <property type="entry name" value="Cytochrome_P450_Monooxygen"/>
</dbReference>
<keyword evidence="7 12" id="KW-0560">Oxidoreductase</keyword>
<keyword evidence="8 11" id="KW-0408">Iron</keyword>
<dbReference type="InterPro" id="IPR002401">
    <property type="entry name" value="Cyt_P450_E_grp-I"/>
</dbReference>
<evidence type="ECO:0000256" key="4">
    <source>
        <dbReference type="ARBA" id="ARBA00022692"/>
    </source>
</evidence>
<dbReference type="SUPFAM" id="SSF48264">
    <property type="entry name" value="Cytochrome P450"/>
    <property type="match status" value="1"/>
</dbReference>
<keyword evidence="5 11" id="KW-0479">Metal-binding</keyword>
<evidence type="ECO:0000256" key="12">
    <source>
        <dbReference type="RuleBase" id="RU000461"/>
    </source>
</evidence>
<keyword evidence="6" id="KW-1133">Transmembrane helix</keyword>
<evidence type="ECO:0000256" key="6">
    <source>
        <dbReference type="ARBA" id="ARBA00022989"/>
    </source>
</evidence>
<dbReference type="PRINTS" id="PR00385">
    <property type="entry name" value="P450"/>
</dbReference>
<keyword evidence="9 12" id="KW-0503">Monooxygenase</keyword>
<keyword evidence="14" id="KW-1185">Reference proteome</keyword>
<dbReference type="PROSITE" id="PS00086">
    <property type="entry name" value="CYTOCHROME_P450"/>
    <property type="match status" value="1"/>
</dbReference>
<dbReference type="PANTHER" id="PTHR24282:SF20">
    <property type="entry name" value="CYTOCHROME P450 CYP749A22-LIKE"/>
    <property type="match status" value="1"/>
</dbReference>
<evidence type="ECO:0000256" key="1">
    <source>
        <dbReference type="ARBA" id="ARBA00004370"/>
    </source>
</evidence>
<evidence type="ECO:0000313" key="13">
    <source>
        <dbReference type="EMBL" id="KAL3511015.1"/>
    </source>
</evidence>
<feature type="binding site" description="axial binding residue" evidence="11">
    <location>
        <position position="409"/>
    </location>
    <ligand>
        <name>heme</name>
        <dbReference type="ChEBI" id="CHEBI:30413"/>
    </ligand>
    <ligandPart>
        <name>Fe</name>
        <dbReference type="ChEBI" id="CHEBI:18248"/>
    </ligandPart>
</feature>
<dbReference type="InterPro" id="IPR017972">
    <property type="entry name" value="Cyt_P450_CS"/>
</dbReference>
<dbReference type="GO" id="GO:0046872">
    <property type="term" value="F:metal ion binding"/>
    <property type="evidence" value="ECO:0007669"/>
    <property type="project" value="UniProtKB-KW"/>
</dbReference>
<dbReference type="EMBL" id="JBJUIK010000012">
    <property type="protein sequence ID" value="KAL3511015.1"/>
    <property type="molecule type" value="Genomic_DNA"/>
</dbReference>
<dbReference type="GO" id="GO:0004497">
    <property type="term" value="F:monooxygenase activity"/>
    <property type="evidence" value="ECO:0007669"/>
    <property type="project" value="UniProtKB-KW"/>
</dbReference>
<organism evidence="13 14">
    <name type="scientific">Cinchona calisaya</name>
    <dbReference type="NCBI Taxonomy" id="153742"/>
    <lineage>
        <taxon>Eukaryota</taxon>
        <taxon>Viridiplantae</taxon>
        <taxon>Streptophyta</taxon>
        <taxon>Embryophyta</taxon>
        <taxon>Tracheophyta</taxon>
        <taxon>Spermatophyta</taxon>
        <taxon>Magnoliopsida</taxon>
        <taxon>eudicotyledons</taxon>
        <taxon>Gunneridae</taxon>
        <taxon>Pentapetalae</taxon>
        <taxon>asterids</taxon>
        <taxon>lamiids</taxon>
        <taxon>Gentianales</taxon>
        <taxon>Rubiaceae</taxon>
        <taxon>Cinchonoideae</taxon>
        <taxon>Cinchoneae</taxon>
        <taxon>Cinchona</taxon>
    </lineage>
</organism>
<comment type="similarity">
    <text evidence="2 12">Belongs to the cytochrome P450 family.</text>
</comment>
<dbReference type="PANTHER" id="PTHR24282">
    <property type="entry name" value="CYTOCHROME P450 FAMILY MEMBER"/>
    <property type="match status" value="1"/>
</dbReference>
<dbReference type="Gene3D" id="1.10.630.10">
    <property type="entry name" value="Cytochrome P450"/>
    <property type="match status" value="1"/>
</dbReference>
<comment type="caution">
    <text evidence="13">The sequence shown here is derived from an EMBL/GenBank/DDBJ whole genome shotgun (WGS) entry which is preliminary data.</text>
</comment>
<evidence type="ECO:0000256" key="9">
    <source>
        <dbReference type="ARBA" id="ARBA00023033"/>
    </source>
</evidence>
<name>A0ABD2YY74_9GENT</name>
<sequence>METPKRFSNMREHSSGRTLDISHYIFPGIQPHIYSWTRIYGKNFVYWHGPKAKLVVSEPELIRELMNHRDISNSRGEVEEFMKRILGDGILTSEGAKWLKLRKLSNHAFHAESLRNMIPAMVESVENMLKGWRHYDGKEIEVTEELRNLASEVISKTAFGSSYLEGKQIFETFQKFMIIVGRNAYKIRLPVISHIFKSNDDRESERLEKGVRDSIIKISNKREKLQITGGEPESSGDFLGLLLKAYHDPNLKNKISIEEIIDECKAFYIAGHSPISDFLSWTVLFLSIHTDWQDKARKEVLEIFGDNIPNAEGISRLKTMSMIINESLRLYPPVIFTERKAEKETRIRKLILPANTDIQIPILAIHHDPKIWGENAHLFKPERFQEGIAGATNSNSAAVLPFGRGARACVGLNFTYIEAKITLSIILQHYAFTLSPTYMHSPVHIMSLTPQTGIQLCKKAIRRWACGNRRGEMVEATEAGYPGIPCRELKGNGSSNYRKRGK</sequence>
<evidence type="ECO:0000256" key="5">
    <source>
        <dbReference type="ARBA" id="ARBA00022723"/>
    </source>
</evidence>
<evidence type="ECO:0000256" key="3">
    <source>
        <dbReference type="ARBA" id="ARBA00022617"/>
    </source>
</evidence>
<keyword evidence="4" id="KW-0812">Transmembrane</keyword>